<dbReference type="InterPro" id="IPR021133">
    <property type="entry name" value="HEAT_type_2"/>
</dbReference>
<dbReference type="PANTHER" id="PTHR21467">
    <property type="entry name" value="PROTEIN PHOSPHATASE 4 REGULATORY SUBUNIT 4 PPP4R4"/>
    <property type="match status" value="1"/>
</dbReference>
<dbReference type="PANTHER" id="PTHR21467:SF0">
    <property type="entry name" value="SERINE_THREONINE-PROTEIN PHOSPHATASE 4 REGULATORY SUBUNIT 4"/>
    <property type="match status" value="1"/>
</dbReference>
<dbReference type="Gene3D" id="1.25.10.10">
    <property type="entry name" value="Leucine-rich Repeat Variant"/>
    <property type="match status" value="1"/>
</dbReference>
<evidence type="ECO:0000256" key="1">
    <source>
        <dbReference type="PROSITE-ProRule" id="PRU00103"/>
    </source>
</evidence>
<feature type="repeat" description="HEAT" evidence="1">
    <location>
        <begin position="123"/>
        <end position="161"/>
    </location>
</feature>
<dbReference type="InterPro" id="IPR039918">
    <property type="entry name" value="PPP4R4"/>
</dbReference>
<comment type="caution">
    <text evidence="3">The sequence shown here is derived from an EMBL/GenBank/DDBJ whole genome shotgun (WGS) entry which is preliminary data.</text>
</comment>
<evidence type="ECO:0000313" key="3">
    <source>
        <dbReference type="EMBL" id="KAH8030990.1"/>
    </source>
</evidence>
<keyword evidence="4" id="KW-1185">Reference proteome</keyword>
<dbReference type="VEuPathDB" id="VectorBase:LOC119164298"/>
<evidence type="ECO:0000313" key="4">
    <source>
        <dbReference type="Proteomes" id="UP000821866"/>
    </source>
</evidence>
<accession>A0A9J6E9I4</accession>
<dbReference type="Proteomes" id="UP000821866">
    <property type="component" value="Chromosome 3"/>
</dbReference>
<dbReference type="PROSITE" id="PS50077">
    <property type="entry name" value="HEAT_REPEAT"/>
    <property type="match status" value="1"/>
</dbReference>
<dbReference type="EMBL" id="JABSTU010000005">
    <property type="protein sequence ID" value="KAH8030990.1"/>
    <property type="molecule type" value="Genomic_DNA"/>
</dbReference>
<dbReference type="SUPFAM" id="SSF48371">
    <property type="entry name" value="ARM repeat"/>
    <property type="match status" value="1"/>
</dbReference>
<protein>
    <submittedName>
        <fullName evidence="3">Uncharacterized protein</fullName>
    </submittedName>
</protein>
<evidence type="ECO:0000256" key="2">
    <source>
        <dbReference type="SAM" id="MobiDB-lite"/>
    </source>
</evidence>
<organism evidence="3 4">
    <name type="scientific">Rhipicephalus microplus</name>
    <name type="common">Cattle tick</name>
    <name type="synonym">Boophilus microplus</name>
    <dbReference type="NCBI Taxonomy" id="6941"/>
    <lineage>
        <taxon>Eukaryota</taxon>
        <taxon>Metazoa</taxon>
        <taxon>Ecdysozoa</taxon>
        <taxon>Arthropoda</taxon>
        <taxon>Chelicerata</taxon>
        <taxon>Arachnida</taxon>
        <taxon>Acari</taxon>
        <taxon>Parasitiformes</taxon>
        <taxon>Ixodida</taxon>
        <taxon>Ixodoidea</taxon>
        <taxon>Ixodidae</taxon>
        <taxon>Rhipicephalinae</taxon>
        <taxon>Rhipicephalus</taxon>
        <taxon>Boophilus</taxon>
    </lineage>
</organism>
<reference evidence="3" key="1">
    <citation type="journal article" date="2020" name="Cell">
        <title>Large-Scale Comparative Analyses of Tick Genomes Elucidate Their Genetic Diversity and Vector Capacities.</title>
        <authorList>
            <consortium name="Tick Genome and Microbiome Consortium (TIGMIC)"/>
            <person name="Jia N."/>
            <person name="Wang J."/>
            <person name="Shi W."/>
            <person name="Du L."/>
            <person name="Sun Y."/>
            <person name="Zhan W."/>
            <person name="Jiang J.F."/>
            <person name="Wang Q."/>
            <person name="Zhang B."/>
            <person name="Ji P."/>
            <person name="Bell-Sakyi L."/>
            <person name="Cui X.M."/>
            <person name="Yuan T.T."/>
            <person name="Jiang B.G."/>
            <person name="Yang W.F."/>
            <person name="Lam T.T."/>
            <person name="Chang Q.C."/>
            <person name="Ding S.J."/>
            <person name="Wang X.J."/>
            <person name="Zhu J.G."/>
            <person name="Ruan X.D."/>
            <person name="Zhao L."/>
            <person name="Wei J.T."/>
            <person name="Ye R.Z."/>
            <person name="Que T.C."/>
            <person name="Du C.H."/>
            <person name="Zhou Y.H."/>
            <person name="Cheng J.X."/>
            <person name="Dai P.F."/>
            <person name="Guo W.B."/>
            <person name="Han X.H."/>
            <person name="Huang E.J."/>
            <person name="Li L.F."/>
            <person name="Wei W."/>
            <person name="Gao Y.C."/>
            <person name="Liu J.Z."/>
            <person name="Shao H.Z."/>
            <person name="Wang X."/>
            <person name="Wang C.C."/>
            <person name="Yang T.C."/>
            <person name="Huo Q.B."/>
            <person name="Li W."/>
            <person name="Chen H.Y."/>
            <person name="Chen S.E."/>
            <person name="Zhou L.G."/>
            <person name="Ni X.B."/>
            <person name="Tian J.H."/>
            <person name="Sheng Y."/>
            <person name="Liu T."/>
            <person name="Pan Y.S."/>
            <person name="Xia L.Y."/>
            <person name="Li J."/>
            <person name="Zhao F."/>
            <person name="Cao W.C."/>
        </authorList>
    </citation>
    <scope>NUCLEOTIDE SEQUENCE</scope>
    <source>
        <strain evidence="3">Rmic-2018</strain>
    </source>
</reference>
<dbReference type="InterPro" id="IPR011989">
    <property type="entry name" value="ARM-like"/>
</dbReference>
<dbReference type="AlphaFoldDB" id="A0A9J6E9I4"/>
<feature type="region of interest" description="Disordered" evidence="2">
    <location>
        <begin position="1"/>
        <end position="22"/>
    </location>
</feature>
<proteinExistence type="predicted"/>
<sequence length="237" mass="24877">MVPANASDQSRDMACSSPPLTPAEGQLRDGKSLAQLFDGGTLVSQSFAQSLLQSILSSVESRDPGIACGSAEGAADPVAPVSSRLVPYVRCCGCAAGASCQNKWLQLDYPVGNVYNTSVQRDLLPLAESLCQDPDPKVRSSVCCQLGALTRSVGLGLTKQYLMPCLLELSGDGDCAVRRAALEATITMLGLLDDGDQVGRCANQSLAVGRFGQNETNLSGPHTQAILQEFWRKAAGL</sequence>
<gene>
    <name evidence="3" type="ORF">HPB51_012458</name>
</gene>
<reference evidence="3" key="2">
    <citation type="submission" date="2021-09" db="EMBL/GenBank/DDBJ databases">
        <authorList>
            <person name="Jia N."/>
            <person name="Wang J."/>
            <person name="Shi W."/>
            <person name="Du L."/>
            <person name="Sun Y."/>
            <person name="Zhan W."/>
            <person name="Jiang J."/>
            <person name="Wang Q."/>
            <person name="Zhang B."/>
            <person name="Ji P."/>
            <person name="Sakyi L.B."/>
            <person name="Cui X."/>
            <person name="Yuan T."/>
            <person name="Jiang B."/>
            <person name="Yang W."/>
            <person name="Lam T.T.-Y."/>
            <person name="Chang Q."/>
            <person name="Ding S."/>
            <person name="Wang X."/>
            <person name="Zhu J."/>
            <person name="Ruan X."/>
            <person name="Zhao L."/>
            <person name="Wei J."/>
            <person name="Que T."/>
            <person name="Du C."/>
            <person name="Cheng J."/>
            <person name="Dai P."/>
            <person name="Han X."/>
            <person name="Huang E."/>
            <person name="Gao Y."/>
            <person name="Liu J."/>
            <person name="Shao H."/>
            <person name="Ye R."/>
            <person name="Li L."/>
            <person name="Wei W."/>
            <person name="Wang X."/>
            <person name="Wang C."/>
            <person name="Huo Q."/>
            <person name="Li W."/>
            <person name="Guo W."/>
            <person name="Chen H."/>
            <person name="Chen S."/>
            <person name="Zhou L."/>
            <person name="Zhou L."/>
            <person name="Ni X."/>
            <person name="Tian J."/>
            <person name="Zhou Y."/>
            <person name="Sheng Y."/>
            <person name="Liu T."/>
            <person name="Pan Y."/>
            <person name="Xia L."/>
            <person name="Li J."/>
            <person name="Zhao F."/>
            <person name="Cao W."/>
        </authorList>
    </citation>
    <scope>NUCLEOTIDE SEQUENCE</scope>
    <source>
        <strain evidence="3">Rmic-2018</strain>
        <tissue evidence="3">Larvae</tissue>
    </source>
</reference>
<dbReference type="InterPro" id="IPR016024">
    <property type="entry name" value="ARM-type_fold"/>
</dbReference>
<name>A0A9J6E9I4_RHIMP</name>